<gene>
    <name evidence="1" type="ORF">B0H16DRAFT_1483471</name>
</gene>
<evidence type="ECO:0000313" key="1">
    <source>
        <dbReference type="EMBL" id="KAJ7701595.1"/>
    </source>
</evidence>
<sequence>MAEIEITDRPFLPADWIGKGKQYLGAPWEVINAKNTAFALPAKAAETIPDGTLPVLKFVDLVLPRISSELVHPESQLWFNNEEATADISLLKGRSIPPAAVLDLLCRKFGQAWITGAKSITDPRFNDGAERFPLETLTYWGNMAEVIEEQSTWKRTVNWVNNELKKAKDGDTKSALEDVRTELGSMGWKAPLPYCNRTTTTLDLAEFLGSVWLRTTNVDIMMEDLRERVASDPELAAKVIVAPLAFSDAILGLKKGGEGNKLLKSYEREIREGGKEKIIFPANIGNQHWVGGEMDFKQATIGFGKSL</sequence>
<proteinExistence type="predicted"/>
<reference evidence="1" key="1">
    <citation type="submission" date="2023-03" db="EMBL/GenBank/DDBJ databases">
        <title>Massive genome expansion in bonnet fungi (Mycena s.s.) driven by repeated elements and novel gene families across ecological guilds.</title>
        <authorList>
            <consortium name="Lawrence Berkeley National Laboratory"/>
            <person name="Harder C.B."/>
            <person name="Miyauchi S."/>
            <person name="Viragh M."/>
            <person name="Kuo A."/>
            <person name="Thoen E."/>
            <person name="Andreopoulos B."/>
            <person name="Lu D."/>
            <person name="Skrede I."/>
            <person name="Drula E."/>
            <person name="Henrissat B."/>
            <person name="Morin E."/>
            <person name="Kohler A."/>
            <person name="Barry K."/>
            <person name="LaButti K."/>
            <person name="Morin E."/>
            <person name="Salamov A."/>
            <person name="Lipzen A."/>
            <person name="Mereny Z."/>
            <person name="Hegedus B."/>
            <person name="Baldrian P."/>
            <person name="Stursova M."/>
            <person name="Weitz H."/>
            <person name="Taylor A."/>
            <person name="Grigoriev I.V."/>
            <person name="Nagy L.G."/>
            <person name="Martin F."/>
            <person name="Kauserud H."/>
        </authorList>
    </citation>
    <scope>NUCLEOTIDE SEQUENCE</scope>
    <source>
        <strain evidence="1">CBHHK182m</strain>
    </source>
</reference>
<name>A0AAD7DWR6_9AGAR</name>
<organism evidence="1 2">
    <name type="scientific">Mycena metata</name>
    <dbReference type="NCBI Taxonomy" id="1033252"/>
    <lineage>
        <taxon>Eukaryota</taxon>
        <taxon>Fungi</taxon>
        <taxon>Dikarya</taxon>
        <taxon>Basidiomycota</taxon>
        <taxon>Agaricomycotina</taxon>
        <taxon>Agaricomycetes</taxon>
        <taxon>Agaricomycetidae</taxon>
        <taxon>Agaricales</taxon>
        <taxon>Marasmiineae</taxon>
        <taxon>Mycenaceae</taxon>
        <taxon>Mycena</taxon>
    </lineage>
</organism>
<dbReference type="AlphaFoldDB" id="A0AAD7DWR6"/>
<keyword evidence="2" id="KW-1185">Reference proteome</keyword>
<accession>A0AAD7DWR6</accession>
<dbReference type="EMBL" id="JARKIB010000531">
    <property type="protein sequence ID" value="KAJ7701595.1"/>
    <property type="molecule type" value="Genomic_DNA"/>
</dbReference>
<dbReference type="Proteomes" id="UP001215598">
    <property type="component" value="Unassembled WGS sequence"/>
</dbReference>
<protein>
    <submittedName>
        <fullName evidence="1">Uncharacterized protein</fullName>
    </submittedName>
</protein>
<evidence type="ECO:0000313" key="2">
    <source>
        <dbReference type="Proteomes" id="UP001215598"/>
    </source>
</evidence>
<comment type="caution">
    <text evidence="1">The sequence shown here is derived from an EMBL/GenBank/DDBJ whole genome shotgun (WGS) entry which is preliminary data.</text>
</comment>